<dbReference type="InterPro" id="IPR005828">
    <property type="entry name" value="MFS_sugar_transport-like"/>
</dbReference>
<dbReference type="PROSITE" id="PS00216">
    <property type="entry name" value="SUGAR_TRANSPORT_1"/>
    <property type="match status" value="1"/>
</dbReference>
<dbReference type="Gene3D" id="1.20.1250.20">
    <property type="entry name" value="MFS general substrate transporter like domains"/>
    <property type="match status" value="2"/>
</dbReference>
<keyword evidence="2" id="KW-0813">Transport</keyword>
<evidence type="ECO:0000256" key="3">
    <source>
        <dbReference type="ARBA" id="ARBA00022475"/>
    </source>
</evidence>
<comment type="subcellular location">
    <subcellularLocation>
        <location evidence="1">Cell membrane</location>
        <topology evidence="1">Multi-pass membrane protein</topology>
    </subcellularLocation>
</comment>
<keyword evidence="4 8" id="KW-0812">Transmembrane</keyword>
<dbReference type="FunFam" id="1.20.1250.20:FF:000001">
    <property type="entry name" value="Dicarboxylate MFS transporter"/>
    <property type="match status" value="1"/>
</dbReference>
<feature type="transmembrane region" description="Helical" evidence="8">
    <location>
        <begin position="409"/>
        <end position="428"/>
    </location>
</feature>
<dbReference type="GO" id="GO:0015293">
    <property type="term" value="F:symporter activity"/>
    <property type="evidence" value="ECO:0007669"/>
    <property type="project" value="UniProtKB-KW"/>
</dbReference>
<evidence type="ECO:0000259" key="9">
    <source>
        <dbReference type="PROSITE" id="PS50850"/>
    </source>
</evidence>
<evidence type="ECO:0000256" key="7">
    <source>
        <dbReference type="ARBA" id="ARBA00023136"/>
    </source>
</evidence>
<keyword evidence="7 8" id="KW-0472">Membrane</keyword>
<feature type="transmembrane region" description="Helical" evidence="8">
    <location>
        <begin position="192"/>
        <end position="211"/>
    </location>
</feature>
<evidence type="ECO:0000256" key="2">
    <source>
        <dbReference type="ARBA" id="ARBA00022448"/>
    </source>
</evidence>
<dbReference type="Proteomes" id="UP000239197">
    <property type="component" value="Chromosome"/>
</dbReference>
<feature type="transmembrane region" description="Helical" evidence="8">
    <location>
        <begin position="255"/>
        <end position="273"/>
    </location>
</feature>
<feature type="transmembrane region" description="Helical" evidence="8">
    <location>
        <begin position="314"/>
        <end position="333"/>
    </location>
</feature>
<keyword evidence="11" id="KW-1185">Reference proteome</keyword>
<feature type="domain" description="Major facilitator superfamily (MFS) profile" evidence="9">
    <location>
        <begin position="18"/>
        <end position="433"/>
    </location>
</feature>
<gene>
    <name evidence="10" type="ORF">BV494_06675</name>
</gene>
<evidence type="ECO:0000313" key="10">
    <source>
        <dbReference type="EMBL" id="AVF34631.1"/>
    </source>
</evidence>
<dbReference type="OrthoDB" id="3690818at2"/>
<organism evidence="10 11">
    <name type="scientific">Rahnella sikkimica</name>
    <dbReference type="NCBI Taxonomy" id="1805933"/>
    <lineage>
        <taxon>Bacteria</taxon>
        <taxon>Pseudomonadati</taxon>
        <taxon>Pseudomonadota</taxon>
        <taxon>Gammaproteobacteria</taxon>
        <taxon>Enterobacterales</taxon>
        <taxon>Yersiniaceae</taxon>
        <taxon>Rahnella</taxon>
    </lineage>
</organism>
<dbReference type="GO" id="GO:0005886">
    <property type="term" value="C:plasma membrane"/>
    <property type="evidence" value="ECO:0007669"/>
    <property type="project" value="UniProtKB-SubCell"/>
</dbReference>
<dbReference type="EMBL" id="CP019062">
    <property type="protein sequence ID" value="AVF34631.1"/>
    <property type="molecule type" value="Genomic_DNA"/>
</dbReference>
<dbReference type="Pfam" id="PF00083">
    <property type="entry name" value="Sugar_tr"/>
    <property type="match status" value="1"/>
</dbReference>
<accession>A0A2L1UNX8</accession>
<dbReference type="PANTHER" id="PTHR43528">
    <property type="entry name" value="ALPHA-KETOGLUTARATE PERMEASE"/>
    <property type="match status" value="1"/>
</dbReference>
<proteinExistence type="predicted"/>
<evidence type="ECO:0000256" key="6">
    <source>
        <dbReference type="ARBA" id="ARBA00022989"/>
    </source>
</evidence>
<feature type="transmembrane region" description="Helical" evidence="8">
    <location>
        <begin position="93"/>
        <end position="114"/>
    </location>
</feature>
<evidence type="ECO:0000256" key="4">
    <source>
        <dbReference type="ARBA" id="ARBA00022692"/>
    </source>
</evidence>
<feature type="transmembrane region" description="Helical" evidence="8">
    <location>
        <begin position="279"/>
        <end position="302"/>
    </location>
</feature>
<dbReference type="InterPro" id="IPR051084">
    <property type="entry name" value="H+-coupled_symporters"/>
</dbReference>
<dbReference type="InterPro" id="IPR005829">
    <property type="entry name" value="Sugar_transporter_CS"/>
</dbReference>
<evidence type="ECO:0000313" key="11">
    <source>
        <dbReference type="Proteomes" id="UP000239197"/>
    </source>
</evidence>
<keyword evidence="3" id="KW-1003">Cell membrane</keyword>
<reference evidence="11" key="1">
    <citation type="submission" date="2017-01" db="EMBL/GenBank/DDBJ databases">
        <title>Genome sequence of Rouxiella sp. ERMR1:05.</title>
        <authorList>
            <person name="Kumar R."/>
            <person name="Singh D."/>
            <person name="Kumar S."/>
        </authorList>
    </citation>
    <scope>NUCLEOTIDE SEQUENCE [LARGE SCALE GENOMIC DNA]</scope>
    <source>
        <strain evidence="11">ERMR1:05</strain>
    </source>
</reference>
<keyword evidence="6 8" id="KW-1133">Transmembrane helix</keyword>
<dbReference type="RefSeq" id="WP_104922155.1">
    <property type="nucleotide sequence ID" value="NZ_CP019062.1"/>
</dbReference>
<sequence>MTRTGPLSPASASQSRRALVAGSVGNFIEWYEFGVYGYLATLIAGNFFTLEGQTGMTGLLLTYASFALAFFCRPIGAIIFGRIGDRIGRKPTLIAVVLLMTLATAIIGILPTYAQIGVAAPLLLTLMRMFQGLFAGGEFGGAVSLMTEFAPKGKRGIYGAWQSFTVSLGLLTGVALVAILVQWLPEAEMKAWGWRIPFLLALPMGLVALYLRLKLDETPTFIASQKPDKNAPRTAEEKASTLATAKAIALGIGRMMGWSAGGYTFLVVMPSYLQTSLHATFLQALVATVLANIGFAIAILPSGWLSDKIGRKKVMMIAVLAVIILSFPLLHLLQNPDSSLLAKGVAVLIAGATIGMIAGPGPAMLAEMFPTRVRYTGLGLSYSLSNAVFSGCAGLIITGLIKETGNLDIPAYYVVATCVVSLFALMTLRKDDHLRELEK</sequence>
<feature type="transmembrane region" description="Helical" evidence="8">
    <location>
        <begin position="158"/>
        <end position="180"/>
    </location>
</feature>
<feature type="transmembrane region" description="Helical" evidence="8">
    <location>
        <begin position="126"/>
        <end position="146"/>
    </location>
</feature>
<dbReference type="PROSITE" id="PS50850">
    <property type="entry name" value="MFS"/>
    <property type="match status" value="1"/>
</dbReference>
<dbReference type="InterPro" id="IPR036259">
    <property type="entry name" value="MFS_trans_sf"/>
</dbReference>
<evidence type="ECO:0000256" key="8">
    <source>
        <dbReference type="SAM" id="Phobius"/>
    </source>
</evidence>
<dbReference type="PANTHER" id="PTHR43528:SF1">
    <property type="entry name" value="ALPHA-KETOGLUTARATE PERMEASE"/>
    <property type="match status" value="1"/>
</dbReference>
<name>A0A2L1UNX8_9GAMM</name>
<dbReference type="SUPFAM" id="SSF103473">
    <property type="entry name" value="MFS general substrate transporter"/>
    <property type="match status" value="1"/>
</dbReference>
<feature type="transmembrane region" description="Helical" evidence="8">
    <location>
        <begin position="60"/>
        <end position="81"/>
    </location>
</feature>
<evidence type="ECO:0000256" key="1">
    <source>
        <dbReference type="ARBA" id="ARBA00004651"/>
    </source>
</evidence>
<keyword evidence="5" id="KW-0769">Symport</keyword>
<dbReference type="InterPro" id="IPR020846">
    <property type="entry name" value="MFS_dom"/>
</dbReference>
<protein>
    <submittedName>
        <fullName evidence="10">Metabolite-proton symporter</fullName>
    </submittedName>
</protein>
<feature type="transmembrane region" description="Helical" evidence="8">
    <location>
        <begin position="378"/>
        <end position="397"/>
    </location>
</feature>
<dbReference type="AlphaFoldDB" id="A0A2L1UNX8"/>
<feature type="transmembrane region" description="Helical" evidence="8">
    <location>
        <begin position="345"/>
        <end position="366"/>
    </location>
</feature>
<evidence type="ECO:0000256" key="5">
    <source>
        <dbReference type="ARBA" id="ARBA00022847"/>
    </source>
</evidence>
<dbReference type="KEGG" id="rox:BV494_06675"/>
<dbReference type="PROSITE" id="PS00217">
    <property type="entry name" value="SUGAR_TRANSPORT_2"/>
    <property type="match status" value="1"/>
</dbReference>